<evidence type="ECO:0000313" key="9">
    <source>
        <dbReference type="EMBL" id="NIJ24094.1"/>
    </source>
</evidence>
<protein>
    <submittedName>
        <fullName evidence="9">Membrane protein YeiH</fullName>
    </submittedName>
</protein>
<evidence type="ECO:0000256" key="7">
    <source>
        <dbReference type="SAM" id="Phobius"/>
    </source>
</evidence>
<organism evidence="9 10">
    <name type="scientific">Sphingomonas japonica</name>
    <dbReference type="NCBI Taxonomy" id="511662"/>
    <lineage>
        <taxon>Bacteria</taxon>
        <taxon>Pseudomonadati</taxon>
        <taxon>Pseudomonadota</taxon>
        <taxon>Alphaproteobacteria</taxon>
        <taxon>Sphingomonadales</taxon>
        <taxon>Sphingomonadaceae</taxon>
        <taxon>Sphingomonas</taxon>
    </lineage>
</organism>
<dbReference type="RefSeq" id="WP_140046477.1">
    <property type="nucleotide sequence ID" value="NZ_BAAAEV010000001.1"/>
</dbReference>
<keyword evidence="10" id="KW-1185">Reference proteome</keyword>
<comment type="caution">
    <text evidence="9">The sequence shown here is derived from an EMBL/GenBank/DDBJ whole genome shotgun (WGS) entry which is preliminary data.</text>
</comment>
<comment type="subcellular location">
    <subcellularLocation>
        <location evidence="1">Cell membrane</location>
        <topology evidence="1">Multi-pass membrane protein</topology>
    </subcellularLocation>
</comment>
<reference evidence="9 10" key="1">
    <citation type="submission" date="2020-03" db="EMBL/GenBank/DDBJ databases">
        <title>Genomic Encyclopedia of Type Strains, Phase IV (KMG-IV): sequencing the most valuable type-strain genomes for metagenomic binning, comparative biology and taxonomic classification.</title>
        <authorList>
            <person name="Goeker M."/>
        </authorList>
    </citation>
    <scope>NUCLEOTIDE SEQUENCE [LARGE SCALE GENOMIC DNA]</scope>
    <source>
        <strain evidence="9 10">DSM 22753</strain>
    </source>
</reference>
<keyword evidence="6 7" id="KW-0472">Membrane</keyword>
<feature type="transmembrane region" description="Helical" evidence="7">
    <location>
        <begin position="13"/>
        <end position="30"/>
    </location>
</feature>
<accession>A0ABX0U2Y5</accession>
<gene>
    <name evidence="9" type="ORF">FHT01_001636</name>
</gene>
<evidence type="ECO:0000256" key="1">
    <source>
        <dbReference type="ARBA" id="ARBA00004651"/>
    </source>
</evidence>
<evidence type="ECO:0000256" key="6">
    <source>
        <dbReference type="ARBA" id="ARBA00023136"/>
    </source>
</evidence>
<keyword evidence="5 7" id="KW-1133">Transmembrane helix</keyword>
<feature type="transmembrane region" description="Helical" evidence="7">
    <location>
        <begin position="178"/>
        <end position="199"/>
    </location>
</feature>
<evidence type="ECO:0000313" key="10">
    <source>
        <dbReference type="Proteomes" id="UP000788153"/>
    </source>
</evidence>
<feature type="transmembrane region" description="Helical" evidence="7">
    <location>
        <begin position="37"/>
        <end position="59"/>
    </location>
</feature>
<keyword evidence="3" id="KW-1003">Cell membrane</keyword>
<dbReference type="InterPro" id="IPR005115">
    <property type="entry name" value="Gly_transporter"/>
</dbReference>
<name>A0ABX0U2Y5_9SPHN</name>
<dbReference type="PANTHER" id="PTHR30506:SF3">
    <property type="entry name" value="UPF0126 INNER MEMBRANE PROTEIN YADS-RELATED"/>
    <property type="match status" value="1"/>
</dbReference>
<evidence type="ECO:0000256" key="2">
    <source>
        <dbReference type="ARBA" id="ARBA00008193"/>
    </source>
</evidence>
<comment type="similarity">
    <text evidence="2">Belongs to the UPF0126 family.</text>
</comment>
<dbReference type="Proteomes" id="UP000788153">
    <property type="component" value="Unassembled WGS sequence"/>
</dbReference>
<feature type="transmembrane region" description="Helical" evidence="7">
    <location>
        <begin position="122"/>
        <end position="142"/>
    </location>
</feature>
<proteinExistence type="inferred from homology"/>
<evidence type="ECO:0000259" key="8">
    <source>
        <dbReference type="Pfam" id="PF03458"/>
    </source>
</evidence>
<feature type="domain" description="Glycine transporter" evidence="8">
    <location>
        <begin position="97"/>
        <end position="170"/>
    </location>
</feature>
<dbReference type="Pfam" id="PF03458">
    <property type="entry name" value="Gly_transporter"/>
    <property type="match status" value="2"/>
</dbReference>
<feature type="domain" description="Glycine transporter" evidence="8">
    <location>
        <begin position="13"/>
        <end position="85"/>
    </location>
</feature>
<keyword evidence="4 7" id="KW-0812">Transmembrane</keyword>
<feature type="transmembrane region" description="Helical" evidence="7">
    <location>
        <begin position="97"/>
        <end position="116"/>
    </location>
</feature>
<evidence type="ECO:0000256" key="5">
    <source>
        <dbReference type="ARBA" id="ARBA00022989"/>
    </source>
</evidence>
<evidence type="ECO:0000256" key="4">
    <source>
        <dbReference type="ARBA" id="ARBA00022692"/>
    </source>
</evidence>
<sequence length="222" mass="23833">MQPAWQFGTFLPWLDWFGIGVFAITGALAATRRQQTFVTAAFFALVTGVGGGTIRDLLIDAPVFWVQDRNFAAICLGAAALAWVTPERWWSDAVFDWLDAFGLAAYAVFGAAKAYSFGIPPVPAAMMGVITACTGGIIRDMLAGEPSILMRPELYVTAAALSSFSYIAMREIGVAPVLAAPIAAVAGFALRGMAIRYRLALPAYRGRRDEPADVSREPPPPR</sequence>
<dbReference type="EMBL" id="JAASQP010000001">
    <property type="protein sequence ID" value="NIJ24094.1"/>
    <property type="molecule type" value="Genomic_DNA"/>
</dbReference>
<dbReference type="PANTHER" id="PTHR30506">
    <property type="entry name" value="INNER MEMBRANE PROTEIN"/>
    <property type="match status" value="1"/>
</dbReference>
<evidence type="ECO:0000256" key="3">
    <source>
        <dbReference type="ARBA" id="ARBA00022475"/>
    </source>
</evidence>